<proteinExistence type="predicted"/>
<accession>A0A9P4HHG6</accession>
<feature type="region of interest" description="Disordered" evidence="1">
    <location>
        <begin position="1"/>
        <end position="21"/>
    </location>
</feature>
<evidence type="ECO:0000256" key="1">
    <source>
        <dbReference type="SAM" id="MobiDB-lite"/>
    </source>
</evidence>
<evidence type="ECO:0000313" key="3">
    <source>
        <dbReference type="Proteomes" id="UP000799777"/>
    </source>
</evidence>
<name>A0A9P4HHG6_9PLEO</name>
<gene>
    <name evidence="2" type="ORF">EK21DRAFT_109265</name>
</gene>
<sequence>MPLETVTESASQEIPPSIPDHSSIQTEPFRFLDLPYELRCAIYEYFVVVGKVFYSPDMHRHDADKRFRDFASYEPQELQLLRVCKQLHDEVEKLYLSKNMFVLPPYFEPCGPFIAQTIAFDCLAGARGLNHWFWENQEIYTPNTTFDKMTARQRLDFAYQESSRCLRGRWRRLRECLVGFLEVEQASVQLEIDLTDAYCPIGCCRVVDQASYLIFEMDPCAINLLGVRNGAEREVSMQSLVDSYRSLGFDDEPQSSELTKEQIRKRHNIKFE</sequence>
<reference evidence="2" key="1">
    <citation type="journal article" date="2020" name="Stud. Mycol.">
        <title>101 Dothideomycetes genomes: a test case for predicting lifestyles and emergence of pathogens.</title>
        <authorList>
            <person name="Haridas S."/>
            <person name="Albert R."/>
            <person name="Binder M."/>
            <person name="Bloem J."/>
            <person name="Labutti K."/>
            <person name="Salamov A."/>
            <person name="Andreopoulos B."/>
            <person name="Baker S."/>
            <person name="Barry K."/>
            <person name="Bills G."/>
            <person name="Bluhm B."/>
            <person name="Cannon C."/>
            <person name="Castanera R."/>
            <person name="Culley D."/>
            <person name="Daum C."/>
            <person name="Ezra D."/>
            <person name="Gonzalez J."/>
            <person name="Henrissat B."/>
            <person name="Kuo A."/>
            <person name="Liang C."/>
            <person name="Lipzen A."/>
            <person name="Lutzoni F."/>
            <person name="Magnuson J."/>
            <person name="Mondo S."/>
            <person name="Nolan M."/>
            <person name="Ohm R."/>
            <person name="Pangilinan J."/>
            <person name="Park H.-J."/>
            <person name="Ramirez L."/>
            <person name="Alfaro M."/>
            <person name="Sun H."/>
            <person name="Tritt A."/>
            <person name="Yoshinaga Y."/>
            <person name="Zwiers L.-H."/>
            <person name="Turgeon B."/>
            <person name="Goodwin S."/>
            <person name="Spatafora J."/>
            <person name="Crous P."/>
            <person name="Grigoriev I."/>
        </authorList>
    </citation>
    <scope>NUCLEOTIDE SEQUENCE</scope>
    <source>
        <strain evidence="2">CBS 110217</strain>
    </source>
</reference>
<protein>
    <submittedName>
        <fullName evidence="2">Uncharacterized protein</fullName>
    </submittedName>
</protein>
<dbReference type="InterPro" id="IPR038883">
    <property type="entry name" value="AN11006-like"/>
</dbReference>
<dbReference type="OrthoDB" id="62952at2759"/>
<dbReference type="EMBL" id="ML978168">
    <property type="protein sequence ID" value="KAF2033126.1"/>
    <property type="molecule type" value="Genomic_DNA"/>
</dbReference>
<dbReference type="AlphaFoldDB" id="A0A9P4HHG6"/>
<keyword evidence="3" id="KW-1185">Reference proteome</keyword>
<comment type="caution">
    <text evidence="2">The sequence shown here is derived from an EMBL/GenBank/DDBJ whole genome shotgun (WGS) entry which is preliminary data.</text>
</comment>
<dbReference type="PANTHER" id="PTHR42085">
    <property type="entry name" value="F-BOX DOMAIN-CONTAINING PROTEIN"/>
    <property type="match status" value="1"/>
</dbReference>
<evidence type="ECO:0000313" key="2">
    <source>
        <dbReference type="EMBL" id="KAF2033126.1"/>
    </source>
</evidence>
<organism evidence="2 3">
    <name type="scientific">Setomelanomma holmii</name>
    <dbReference type="NCBI Taxonomy" id="210430"/>
    <lineage>
        <taxon>Eukaryota</taxon>
        <taxon>Fungi</taxon>
        <taxon>Dikarya</taxon>
        <taxon>Ascomycota</taxon>
        <taxon>Pezizomycotina</taxon>
        <taxon>Dothideomycetes</taxon>
        <taxon>Pleosporomycetidae</taxon>
        <taxon>Pleosporales</taxon>
        <taxon>Pleosporineae</taxon>
        <taxon>Phaeosphaeriaceae</taxon>
        <taxon>Setomelanomma</taxon>
    </lineage>
</organism>
<dbReference type="PANTHER" id="PTHR42085:SF2">
    <property type="entry name" value="F-BOX DOMAIN-CONTAINING PROTEIN"/>
    <property type="match status" value="1"/>
</dbReference>
<dbReference type="Proteomes" id="UP000799777">
    <property type="component" value="Unassembled WGS sequence"/>
</dbReference>